<dbReference type="SUPFAM" id="SSF51430">
    <property type="entry name" value="NAD(P)-linked oxidoreductase"/>
    <property type="match status" value="1"/>
</dbReference>
<keyword evidence="4" id="KW-1185">Reference proteome</keyword>
<dbReference type="Pfam" id="PF00248">
    <property type="entry name" value="Aldo_ket_red"/>
    <property type="match status" value="1"/>
</dbReference>
<evidence type="ECO:0000256" key="1">
    <source>
        <dbReference type="ARBA" id="ARBA00023002"/>
    </source>
</evidence>
<evidence type="ECO:0000313" key="3">
    <source>
        <dbReference type="EMBL" id="MCV7225674.1"/>
    </source>
</evidence>
<dbReference type="CDD" id="cd19080">
    <property type="entry name" value="AKR_AKR9A_9B"/>
    <property type="match status" value="1"/>
</dbReference>
<reference evidence="3 4" key="1">
    <citation type="journal article" date="2022" name="BMC Genomics">
        <title>Comparative genome analysis of mycobacteria focusing on tRNA and non-coding RNA.</title>
        <authorList>
            <person name="Behra P.R.K."/>
            <person name="Pettersson B.M.F."/>
            <person name="Ramesh M."/>
            <person name="Das S."/>
            <person name="Dasgupta S."/>
            <person name="Kirsebom L.A."/>
        </authorList>
    </citation>
    <scope>NUCLEOTIDE SEQUENCE [LARGE SCALE GENOMIC DNA]</scope>
    <source>
        <strain evidence="3 4">DSM 44078</strain>
    </source>
</reference>
<comment type="caution">
    <text evidence="3">The sequence shown here is derived from an EMBL/GenBank/DDBJ whole genome shotgun (WGS) entry which is preliminary data.</text>
</comment>
<dbReference type="Gene3D" id="3.20.20.100">
    <property type="entry name" value="NADP-dependent oxidoreductase domain"/>
    <property type="match status" value="1"/>
</dbReference>
<feature type="domain" description="NADP-dependent oxidoreductase" evidence="2">
    <location>
        <begin position="17"/>
        <end position="318"/>
    </location>
</feature>
<dbReference type="InterPro" id="IPR036812">
    <property type="entry name" value="NAD(P)_OxRdtase_dom_sf"/>
</dbReference>
<accession>A0ABT3C860</accession>
<keyword evidence="1" id="KW-0560">Oxidoreductase</keyword>
<protein>
    <submittedName>
        <fullName evidence="3">Aldo/keto reductase</fullName>
    </submittedName>
</protein>
<dbReference type="Proteomes" id="UP001526201">
    <property type="component" value="Unassembled WGS sequence"/>
</dbReference>
<proteinExistence type="predicted"/>
<dbReference type="RefSeq" id="WP_264066466.1">
    <property type="nucleotide sequence ID" value="NZ_JACKTY010000018.1"/>
</dbReference>
<dbReference type="EMBL" id="JACKTY010000018">
    <property type="protein sequence ID" value="MCV7225674.1"/>
    <property type="molecule type" value="Genomic_DNA"/>
</dbReference>
<dbReference type="PANTHER" id="PTHR43364">
    <property type="entry name" value="NADH-SPECIFIC METHYLGLYOXAL REDUCTASE-RELATED"/>
    <property type="match status" value="1"/>
</dbReference>
<dbReference type="InterPro" id="IPR050523">
    <property type="entry name" value="AKR_Detox_Biosynth"/>
</dbReference>
<organism evidence="3 4">
    <name type="scientific">Mycolicibacterium komossense</name>
    <dbReference type="NCBI Taxonomy" id="1779"/>
    <lineage>
        <taxon>Bacteria</taxon>
        <taxon>Bacillati</taxon>
        <taxon>Actinomycetota</taxon>
        <taxon>Actinomycetes</taxon>
        <taxon>Mycobacteriales</taxon>
        <taxon>Mycobacteriaceae</taxon>
        <taxon>Mycolicibacterium</taxon>
    </lineage>
</organism>
<sequence length="352" mass="37694">MEHFTFGRNNGLRVSALALGAGNFGTRWGYGAEFDTAKTMFDAFADAGGTFIDTAASYQVGESEENLGRLLAGRREQFTVATKFAIGGPEGAGVLQTGNGRRAMLRSVEASLRRLDTDYLDLLWVHFPDFVTPLDEVVRAFDDLAAAGKVLYVGLSNFPAWLTSRAATIAEIRGRTPIAGIQFEYSLVERSGDRENLPMAEALGLGAALWSPLGGGLLTGKYRSGDGGRLTDWGGRLTHTEDDARKVATVDAVLAAAEDLGVPAAQVAVAWLLERARRSPTGVVPVIGPRTPEQLDSYLAALGITLGDDWYAKLDEASRIDLGQPHNQLAERRETAVGGDLGAFRFHPVPTA</sequence>
<name>A0ABT3C860_9MYCO</name>
<evidence type="ECO:0000259" key="2">
    <source>
        <dbReference type="Pfam" id="PF00248"/>
    </source>
</evidence>
<dbReference type="InterPro" id="IPR023210">
    <property type="entry name" value="NADP_OxRdtase_dom"/>
</dbReference>
<evidence type="ECO:0000313" key="4">
    <source>
        <dbReference type="Proteomes" id="UP001526201"/>
    </source>
</evidence>
<dbReference type="PANTHER" id="PTHR43364:SF4">
    <property type="entry name" value="NAD(P)-LINKED OXIDOREDUCTASE SUPERFAMILY PROTEIN"/>
    <property type="match status" value="1"/>
</dbReference>
<gene>
    <name evidence="3" type="ORF">H7J73_06465</name>
</gene>